<feature type="domain" description="Putative amidase" evidence="1">
    <location>
        <begin position="176"/>
        <end position="328"/>
    </location>
</feature>
<comment type="caution">
    <text evidence="2">The sequence shown here is derived from an EMBL/GenBank/DDBJ whole genome shotgun (WGS) entry which is preliminary data.</text>
</comment>
<gene>
    <name evidence="2" type="ORF">Z955_07845</name>
</gene>
<dbReference type="Proteomes" id="UP000030014">
    <property type="component" value="Unassembled WGS sequence"/>
</dbReference>
<sequence>MVINEYFNKTTQALKDPVQEYSNIINDDNFKKYVELGDNFNYLLNKKLNRSIQDSTYSLKYKDININKNMCKVNLYVTIKKTYIENGEKLTDKLEDVNHILLLNRENNKWFIKSDVYDVLGNVDEDELGTVKYEELTNYVKESIDKIDYRVKSINDLKKCKQDNLKSRTKRSPYIYNRREARDYAVQYAMRYNPKYPSWGKDCTNFVSQCLCAGHIPSSTDRGWYIRQVNGEWHVGTAWINVEDLDTYLTTYNYATRIECCIDGISNVPSALYSSAQVGDVVQLKAYGKFRFGHSMIINRVANGDIYYCGHCKSRSDFPISKIFEDKSYKEARLLHIKY</sequence>
<dbReference type="EMBL" id="JDRY01000034">
    <property type="protein sequence ID" value="KGM99463.1"/>
    <property type="molecule type" value="Genomic_DNA"/>
</dbReference>
<dbReference type="PANTHER" id="PTHR40032">
    <property type="entry name" value="EXPORTED PROTEIN-RELATED"/>
    <property type="match status" value="1"/>
</dbReference>
<dbReference type="Pfam" id="PF12671">
    <property type="entry name" value="Amidase_6"/>
    <property type="match status" value="1"/>
</dbReference>
<dbReference type="AlphaFoldDB" id="A0A0A0IFY3"/>
<evidence type="ECO:0000259" key="1">
    <source>
        <dbReference type="Pfam" id="PF12671"/>
    </source>
</evidence>
<dbReference type="PANTHER" id="PTHR40032:SF1">
    <property type="entry name" value="EXPORTED PROTEIN"/>
    <property type="match status" value="1"/>
</dbReference>
<dbReference type="InterPro" id="IPR024301">
    <property type="entry name" value="Amidase_6"/>
</dbReference>
<name>A0A0A0IFY3_CLOBO</name>
<evidence type="ECO:0000313" key="3">
    <source>
        <dbReference type="Proteomes" id="UP000030014"/>
    </source>
</evidence>
<reference evidence="2 3" key="1">
    <citation type="submission" date="2014-01" db="EMBL/GenBank/DDBJ databases">
        <title>Plasmidome dynamics in the species complex Clostridium novyi sensu lato converts strains of independent lineages into distinctly different pathogens.</title>
        <authorList>
            <person name="Skarin H."/>
            <person name="Segerman B."/>
        </authorList>
    </citation>
    <scope>NUCLEOTIDE SEQUENCE [LARGE SCALE GENOMIC DNA]</scope>
    <source>
        <strain evidence="2 3">DC5</strain>
    </source>
</reference>
<proteinExistence type="predicted"/>
<accession>A0A0A0IFY3</accession>
<evidence type="ECO:0000313" key="2">
    <source>
        <dbReference type="EMBL" id="KGM99463.1"/>
    </source>
</evidence>
<organism evidence="2 3">
    <name type="scientific">Clostridium botulinum C/D str. DC5</name>
    <dbReference type="NCBI Taxonomy" id="1443128"/>
    <lineage>
        <taxon>Bacteria</taxon>
        <taxon>Bacillati</taxon>
        <taxon>Bacillota</taxon>
        <taxon>Clostridia</taxon>
        <taxon>Eubacteriales</taxon>
        <taxon>Clostridiaceae</taxon>
        <taxon>Clostridium</taxon>
    </lineage>
</organism>
<protein>
    <recommendedName>
        <fullName evidence="1">Putative amidase domain-containing protein</fullName>
    </recommendedName>
</protein>